<gene>
    <name evidence="3" type="ORF">DES53_10893</name>
</gene>
<keyword evidence="1" id="KW-0472">Membrane</keyword>
<accession>A0A366HD99</accession>
<dbReference type="InterPro" id="IPR021994">
    <property type="entry name" value="DUF3592"/>
</dbReference>
<name>A0A366HD99_9BACT</name>
<comment type="caution">
    <text evidence="3">The sequence shown here is derived from an EMBL/GenBank/DDBJ whole genome shotgun (WGS) entry which is preliminary data.</text>
</comment>
<dbReference type="AlphaFoldDB" id="A0A366HD99"/>
<dbReference type="EMBL" id="QNRR01000008">
    <property type="protein sequence ID" value="RBP40386.1"/>
    <property type="molecule type" value="Genomic_DNA"/>
</dbReference>
<keyword evidence="4" id="KW-1185">Reference proteome</keyword>
<protein>
    <submittedName>
        <fullName evidence="3">Uncharacterized protein DUF3592</fullName>
    </submittedName>
</protein>
<dbReference type="Pfam" id="PF12158">
    <property type="entry name" value="DUF3592"/>
    <property type="match status" value="1"/>
</dbReference>
<evidence type="ECO:0000259" key="2">
    <source>
        <dbReference type="Pfam" id="PF12158"/>
    </source>
</evidence>
<dbReference type="OrthoDB" id="194880at2"/>
<sequence length="154" mass="16686">MAKLFTLIFILAGLGLIVLGVVRFKEGKASNGWTEVPAKVQSAEMGKTRKKSSGYRYHAHITYTYEVQGVPYTGRQVGLAGQGSGSQSHAQKLLKQYAAGSSVKAYYDPARPENAVLIRGVGSSIWVVFVVGTIFVIMGLYLMLRGLMRVAAAR</sequence>
<feature type="domain" description="DUF3592" evidence="2">
    <location>
        <begin position="37"/>
        <end position="121"/>
    </location>
</feature>
<evidence type="ECO:0000313" key="3">
    <source>
        <dbReference type="EMBL" id="RBP40386.1"/>
    </source>
</evidence>
<dbReference type="Proteomes" id="UP000253426">
    <property type="component" value="Unassembled WGS sequence"/>
</dbReference>
<proteinExistence type="predicted"/>
<keyword evidence="1" id="KW-0812">Transmembrane</keyword>
<keyword evidence="1" id="KW-1133">Transmembrane helix</keyword>
<evidence type="ECO:0000256" key="1">
    <source>
        <dbReference type="SAM" id="Phobius"/>
    </source>
</evidence>
<organism evidence="3 4">
    <name type="scientific">Roseimicrobium gellanilyticum</name>
    <dbReference type="NCBI Taxonomy" id="748857"/>
    <lineage>
        <taxon>Bacteria</taxon>
        <taxon>Pseudomonadati</taxon>
        <taxon>Verrucomicrobiota</taxon>
        <taxon>Verrucomicrobiia</taxon>
        <taxon>Verrucomicrobiales</taxon>
        <taxon>Verrucomicrobiaceae</taxon>
        <taxon>Roseimicrobium</taxon>
    </lineage>
</organism>
<feature type="transmembrane region" description="Helical" evidence="1">
    <location>
        <begin position="125"/>
        <end position="144"/>
    </location>
</feature>
<evidence type="ECO:0000313" key="4">
    <source>
        <dbReference type="Proteomes" id="UP000253426"/>
    </source>
</evidence>
<reference evidence="3 4" key="1">
    <citation type="submission" date="2018-06" db="EMBL/GenBank/DDBJ databases">
        <title>Genomic Encyclopedia of Type Strains, Phase IV (KMG-IV): sequencing the most valuable type-strain genomes for metagenomic binning, comparative biology and taxonomic classification.</title>
        <authorList>
            <person name="Goeker M."/>
        </authorList>
    </citation>
    <scope>NUCLEOTIDE SEQUENCE [LARGE SCALE GENOMIC DNA]</scope>
    <source>
        <strain evidence="3 4">DSM 25532</strain>
    </source>
</reference>
<dbReference type="RefSeq" id="WP_113960258.1">
    <property type="nucleotide sequence ID" value="NZ_QNRR01000008.1"/>
</dbReference>